<sequence length="82" mass="9006">MDGEQEEGRTDNQKTKIYYGNFIDNCHCKLGGCDDASSLVLVLVLVLSQSQSLSQSLSPSQSPSPSLTKLISDITDRSDRKR</sequence>
<feature type="compositionally biased region" description="Low complexity" evidence="1">
    <location>
        <begin position="53"/>
        <end position="67"/>
    </location>
</feature>
<name>B4GUD5_DROPE</name>
<feature type="region of interest" description="Disordered" evidence="1">
    <location>
        <begin position="53"/>
        <end position="82"/>
    </location>
</feature>
<evidence type="ECO:0000313" key="3">
    <source>
        <dbReference type="Proteomes" id="UP000008744"/>
    </source>
</evidence>
<dbReference type="EMBL" id="CH479191">
    <property type="protein sequence ID" value="EDW26218.1"/>
    <property type="molecule type" value="Genomic_DNA"/>
</dbReference>
<reference evidence="2 3" key="1">
    <citation type="journal article" date="2007" name="Nature">
        <title>Evolution of genes and genomes on the Drosophila phylogeny.</title>
        <authorList>
            <consortium name="Drosophila 12 Genomes Consortium"/>
            <person name="Clark A.G."/>
            <person name="Eisen M.B."/>
            <person name="Smith D.R."/>
            <person name="Bergman C.M."/>
            <person name="Oliver B."/>
            <person name="Markow T.A."/>
            <person name="Kaufman T.C."/>
            <person name="Kellis M."/>
            <person name="Gelbart W."/>
            <person name="Iyer V.N."/>
            <person name="Pollard D.A."/>
            <person name="Sackton T.B."/>
            <person name="Larracuente A.M."/>
            <person name="Singh N.D."/>
            <person name="Abad J.P."/>
            <person name="Abt D.N."/>
            <person name="Adryan B."/>
            <person name="Aguade M."/>
            <person name="Akashi H."/>
            <person name="Anderson W.W."/>
            <person name="Aquadro C.F."/>
            <person name="Ardell D.H."/>
            <person name="Arguello R."/>
            <person name="Artieri C.G."/>
            <person name="Barbash D.A."/>
            <person name="Barker D."/>
            <person name="Barsanti P."/>
            <person name="Batterham P."/>
            <person name="Batzoglou S."/>
            <person name="Begun D."/>
            <person name="Bhutkar A."/>
            <person name="Blanco E."/>
            <person name="Bosak S.A."/>
            <person name="Bradley R.K."/>
            <person name="Brand A.D."/>
            <person name="Brent M.R."/>
            <person name="Brooks A.N."/>
            <person name="Brown R.H."/>
            <person name="Butlin R.K."/>
            <person name="Caggese C."/>
            <person name="Calvi B.R."/>
            <person name="Bernardo de Carvalho A."/>
            <person name="Caspi A."/>
            <person name="Castrezana S."/>
            <person name="Celniker S.E."/>
            <person name="Chang J.L."/>
            <person name="Chapple C."/>
            <person name="Chatterji S."/>
            <person name="Chinwalla A."/>
            <person name="Civetta A."/>
            <person name="Clifton S.W."/>
            <person name="Comeron J.M."/>
            <person name="Costello J.C."/>
            <person name="Coyne J.A."/>
            <person name="Daub J."/>
            <person name="David R.G."/>
            <person name="Delcher A.L."/>
            <person name="Delehaunty K."/>
            <person name="Do C.B."/>
            <person name="Ebling H."/>
            <person name="Edwards K."/>
            <person name="Eickbush T."/>
            <person name="Evans J.D."/>
            <person name="Filipski A."/>
            <person name="Findeiss S."/>
            <person name="Freyhult E."/>
            <person name="Fulton L."/>
            <person name="Fulton R."/>
            <person name="Garcia A.C."/>
            <person name="Gardiner A."/>
            <person name="Garfield D.A."/>
            <person name="Garvin B.E."/>
            <person name="Gibson G."/>
            <person name="Gilbert D."/>
            <person name="Gnerre S."/>
            <person name="Godfrey J."/>
            <person name="Good R."/>
            <person name="Gotea V."/>
            <person name="Gravely B."/>
            <person name="Greenberg A.J."/>
            <person name="Griffiths-Jones S."/>
            <person name="Gross S."/>
            <person name="Guigo R."/>
            <person name="Gustafson E.A."/>
            <person name="Haerty W."/>
            <person name="Hahn M.W."/>
            <person name="Halligan D.L."/>
            <person name="Halpern A.L."/>
            <person name="Halter G.M."/>
            <person name="Han M.V."/>
            <person name="Heger A."/>
            <person name="Hillier L."/>
            <person name="Hinrichs A.S."/>
            <person name="Holmes I."/>
            <person name="Hoskins R.A."/>
            <person name="Hubisz M.J."/>
            <person name="Hultmark D."/>
            <person name="Huntley M.A."/>
            <person name="Jaffe D.B."/>
            <person name="Jagadeeshan S."/>
            <person name="Jeck W.R."/>
            <person name="Johnson J."/>
            <person name="Jones C.D."/>
            <person name="Jordan W.C."/>
            <person name="Karpen G.H."/>
            <person name="Kataoka E."/>
            <person name="Keightley P.D."/>
            <person name="Kheradpour P."/>
            <person name="Kirkness E.F."/>
            <person name="Koerich L.B."/>
            <person name="Kristiansen K."/>
            <person name="Kudrna D."/>
            <person name="Kulathinal R.J."/>
            <person name="Kumar S."/>
            <person name="Kwok R."/>
            <person name="Lander E."/>
            <person name="Langley C.H."/>
            <person name="Lapoint R."/>
            <person name="Lazzaro B.P."/>
            <person name="Lee S.J."/>
            <person name="Levesque L."/>
            <person name="Li R."/>
            <person name="Lin C.F."/>
            <person name="Lin M.F."/>
            <person name="Lindblad-Toh K."/>
            <person name="Llopart A."/>
            <person name="Long M."/>
            <person name="Low L."/>
            <person name="Lozovsky E."/>
            <person name="Lu J."/>
            <person name="Luo M."/>
            <person name="Machado C.A."/>
            <person name="Makalowski W."/>
            <person name="Marzo M."/>
            <person name="Matsuda M."/>
            <person name="Matzkin L."/>
            <person name="McAllister B."/>
            <person name="McBride C.S."/>
            <person name="McKernan B."/>
            <person name="McKernan K."/>
            <person name="Mendez-Lago M."/>
            <person name="Minx P."/>
            <person name="Mollenhauer M.U."/>
            <person name="Montooth K."/>
            <person name="Mount S.M."/>
            <person name="Mu X."/>
            <person name="Myers E."/>
            <person name="Negre B."/>
            <person name="Newfeld S."/>
            <person name="Nielsen R."/>
            <person name="Noor M.A."/>
            <person name="O'Grady P."/>
            <person name="Pachter L."/>
            <person name="Papaceit M."/>
            <person name="Parisi M.J."/>
            <person name="Parisi M."/>
            <person name="Parts L."/>
            <person name="Pedersen J.S."/>
            <person name="Pesole G."/>
            <person name="Phillippy A.M."/>
            <person name="Ponting C.P."/>
            <person name="Pop M."/>
            <person name="Porcelli D."/>
            <person name="Powell J.R."/>
            <person name="Prohaska S."/>
            <person name="Pruitt K."/>
            <person name="Puig M."/>
            <person name="Quesneville H."/>
            <person name="Ram K.R."/>
            <person name="Rand D."/>
            <person name="Rasmussen M.D."/>
            <person name="Reed L.K."/>
            <person name="Reenan R."/>
            <person name="Reily A."/>
            <person name="Remington K.A."/>
            <person name="Rieger T.T."/>
            <person name="Ritchie M.G."/>
            <person name="Robin C."/>
            <person name="Rogers Y.H."/>
            <person name="Rohde C."/>
            <person name="Rozas J."/>
            <person name="Rubenfield M.J."/>
            <person name="Ruiz A."/>
            <person name="Russo S."/>
            <person name="Salzberg S.L."/>
            <person name="Sanchez-Gracia A."/>
            <person name="Saranga D.J."/>
            <person name="Sato H."/>
            <person name="Schaeffer S.W."/>
            <person name="Schatz M.C."/>
            <person name="Schlenke T."/>
            <person name="Schwartz R."/>
            <person name="Segarra C."/>
            <person name="Singh R.S."/>
            <person name="Sirot L."/>
            <person name="Sirota M."/>
            <person name="Sisneros N.B."/>
            <person name="Smith C.D."/>
            <person name="Smith T.F."/>
            <person name="Spieth J."/>
            <person name="Stage D.E."/>
            <person name="Stark A."/>
            <person name="Stephan W."/>
            <person name="Strausberg R.L."/>
            <person name="Strempel S."/>
            <person name="Sturgill D."/>
            <person name="Sutton G."/>
            <person name="Sutton G.G."/>
            <person name="Tao W."/>
            <person name="Teichmann S."/>
            <person name="Tobari Y.N."/>
            <person name="Tomimura Y."/>
            <person name="Tsolas J.M."/>
            <person name="Valente V.L."/>
            <person name="Venter E."/>
            <person name="Venter J.C."/>
            <person name="Vicario S."/>
            <person name="Vieira F.G."/>
            <person name="Vilella A.J."/>
            <person name="Villasante A."/>
            <person name="Walenz B."/>
            <person name="Wang J."/>
            <person name="Wasserman M."/>
            <person name="Watts T."/>
            <person name="Wilson D."/>
            <person name="Wilson R.K."/>
            <person name="Wing R.A."/>
            <person name="Wolfner M.F."/>
            <person name="Wong A."/>
            <person name="Wong G.K."/>
            <person name="Wu C.I."/>
            <person name="Wu G."/>
            <person name="Yamamoto D."/>
            <person name="Yang H.P."/>
            <person name="Yang S.P."/>
            <person name="Yorke J.A."/>
            <person name="Yoshida K."/>
            <person name="Zdobnov E."/>
            <person name="Zhang P."/>
            <person name="Zhang Y."/>
            <person name="Zimin A.V."/>
            <person name="Baldwin J."/>
            <person name="Abdouelleil A."/>
            <person name="Abdulkadir J."/>
            <person name="Abebe A."/>
            <person name="Abera B."/>
            <person name="Abreu J."/>
            <person name="Acer S.C."/>
            <person name="Aftuck L."/>
            <person name="Alexander A."/>
            <person name="An P."/>
            <person name="Anderson E."/>
            <person name="Anderson S."/>
            <person name="Arachi H."/>
            <person name="Azer M."/>
            <person name="Bachantsang P."/>
            <person name="Barry A."/>
            <person name="Bayul T."/>
            <person name="Berlin A."/>
            <person name="Bessette D."/>
            <person name="Bloom T."/>
            <person name="Blye J."/>
            <person name="Boguslavskiy L."/>
            <person name="Bonnet C."/>
            <person name="Boukhgalter B."/>
            <person name="Bourzgui I."/>
            <person name="Brown A."/>
            <person name="Cahill P."/>
            <person name="Channer S."/>
            <person name="Cheshatsang Y."/>
            <person name="Chuda L."/>
            <person name="Citroen M."/>
            <person name="Collymore A."/>
            <person name="Cooke P."/>
            <person name="Costello M."/>
            <person name="D'Aco K."/>
            <person name="Daza R."/>
            <person name="De Haan G."/>
            <person name="DeGray S."/>
            <person name="DeMaso C."/>
            <person name="Dhargay N."/>
            <person name="Dooley K."/>
            <person name="Dooley E."/>
            <person name="Doricent M."/>
            <person name="Dorje P."/>
            <person name="Dorjee K."/>
            <person name="Dupes A."/>
            <person name="Elong R."/>
            <person name="Falk J."/>
            <person name="Farina A."/>
            <person name="Faro S."/>
            <person name="Ferguson D."/>
            <person name="Fisher S."/>
            <person name="Foley C.D."/>
            <person name="Franke A."/>
            <person name="Friedrich D."/>
            <person name="Gadbois L."/>
            <person name="Gearin G."/>
            <person name="Gearin C.R."/>
            <person name="Giannoukos G."/>
            <person name="Goode T."/>
            <person name="Graham J."/>
            <person name="Grandbois E."/>
            <person name="Grewal S."/>
            <person name="Gyaltsen K."/>
            <person name="Hafez N."/>
            <person name="Hagos B."/>
            <person name="Hall J."/>
            <person name="Henson C."/>
            <person name="Hollinger A."/>
            <person name="Honan T."/>
            <person name="Huard M.D."/>
            <person name="Hughes L."/>
            <person name="Hurhula B."/>
            <person name="Husby M.E."/>
            <person name="Kamat A."/>
            <person name="Kanga B."/>
            <person name="Kashin S."/>
            <person name="Khazanovich D."/>
            <person name="Kisner P."/>
            <person name="Lance K."/>
            <person name="Lara M."/>
            <person name="Lee W."/>
            <person name="Lennon N."/>
            <person name="Letendre F."/>
            <person name="LeVine R."/>
            <person name="Lipovsky A."/>
            <person name="Liu X."/>
            <person name="Liu J."/>
            <person name="Liu S."/>
            <person name="Lokyitsang T."/>
            <person name="Lokyitsang Y."/>
            <person name="Lubonja R."/>
            <person name="Lui A."/>
            <person name="MacDonald P."/>
            <person name="Magnisalis V."/>
            <person name="Maru K."/>
            <person name="Matthews C."/>
            <person name="McCusker W."/>
            <person name="McDonough S."/>
            <person name="Mehta T."/>
            <person name="Meldrim J."/>
            <person name="Meneus L."/>
            <person name="Mihai O."/>
            <person name="Mihalev A."/>
            <person name="Mihova T."/>
            <person name="Mittelman R."/>
            <person name="Mlenga V."/>
            <person name="Montmayeur A."/>
            <person name="Mulrain L."/>
            <person name="Navidi A."/>
            <person name="Naylor J."/>
            <person name="Negash T."/>
            <person name="Nguyen T."/>
            <person name="Nguyen N."/>
            <person name="Nicol R."/>
            <person name="Norbu C."/>
            <person name="Norbu N."/>
            <person name="Novod N."/>
            <person name="O'Neill B."/>
            <person name="Osman S."/>
            <person name="Markiewicz E."/>
            <person name="Oyono O.L."/>
            <person name="Patti C."/>
            <person name="Phunkhang P."/>
            <person name="Pierre F."/>
            <person name="Priest M."/>
            <person name="Raghuraman S."/>
            <person name="Rege F."/>
            <person name="Reyes R."/>
            <person name="Rise C."/>
            <person name="Rogov P."/>
            <person name="Ross K."/>
            <person name="Ryan E."/>
            <person name="Settipalli S."/>
            <person name="Shea T."/>
            <person name="Sherpa N."/>
            <person name="Shi L."/>
            <person name="Shih D."/>
            <person name="Sparrow T."/>
            <person name="Spaulding J."/>
            <person name="Stalker J."/>
            <person name="Stange-Thomann N."/>
            <person name="Stavropoulos S."/>
            <person name="Stone C."/>
            <person name="Strader C."/>
            <person name="Tesfaye S."/>
            <person name="Thomson T."/>
            <person name="Thoulutsang Y."/>
            <person name="Thoulutsang D."/>
            <person name="Topham K."/>
            <person name="Topping I."/>
            <person name="Tsamla T."/>
            <person name="Vassiliev H."/>
            <person name="Vo A."/>
            <person name="Wangchuk T."/>
            <person name="Wangdi T."/>
            <person name="Weiand M."/>
            <person name="Wilkinson J."/>
            <person name="Wilson A."/>
            <person name="Yadav S."/>
            <person name="Young G."/>
            <person name="Yu Q."/>
            <person name="Zembek L."/>
            <person name="Zhong D."/>
            <person name="Zimmer A."/>
            <person name="Zwirko Z."/>
            <person name="Jaffe D.B."/>
            <person name="Alvarez P."/>
            <person name="Brockman W."/>
            <person name="Butler J."/>
            <person name="Chin C."/>
            <person name="Gnerre S."/>
            <person name="Grabherr M."/>
            <person name="Kleber M."/>
            <person name="Mauceli E."/>
            <person name="MacCallum I."/>
        </authorList>
    </citation>
    <scope>NUCLEOTIDE SEQUENCE [LARGE SCALE GENOMIC DNA]</scope>
    <source>
        <strain evidence="3">MSH-3 / Tucson 14011-0111.49</strain>
    </source>
</reference>
<evidence type="ECO:0000313" key="2">
    <source>
        <dbReference type="EMBL" id="EDW26218.1"/>
    </source>
</evidence>
<dbReference type="Proteomes" id="UP000008744">
    <property type="component" value="Unassembled WGS sequence"/>
</dbReference>
<keyword evidence="3" id="KW-1185">Reference proteome</keyword>
<accession>B4GUD5</accession>
<organism evidence="3">
    <name type="scientific">Drosophila persimilis</name>
    <name type="common">Fruit fly</name>
    <dbReference type="NCBI Taxonomy" id="7234"/>
    <lineage>
        <taxon>Eukaryota</taxon>
        <taxon>Metazoa</taxon>
        <taxon>Ecdysozoa</taxon>
        <taxon>Arthropoda</taxon>
        <taxon>Hexapoda</taxon>
        <taxon>Insecta</taxon>
        <taxon>Pterygota</taxon>
        <taxon>Neoptera</taxon>
        <taxon>Endopterygota</taxon>
        <taxon>Diptera</taxon>
        <taxon>Brachycera</taxon>
        <taxon>Muscomorpha</taxon>
        <taxon>Ephydroidea</taxon>
        <taxon>Drosophilidae</taxon>
        <taxon>Drosophila</taxon>
        <taxon>Sophophora</taxon>
    </lineage>
</organism>
<dbReference type="AlphaFoldDB" id="B4GUD5"/>
<protein>
    <submittedName>
        <fullName evidence="2">GL25724</fullName>
    </submittedName>
</protein>
<gene>
    <name evidence="2" type="primary">Dper\GL25724</name>
    <name evidence="2" type="ORF">Dper_GL25724</name>
</gene>
<dbReference type="HOGENOM" id="CLU_2560699_0_0_1"/>
<evidence type="ECO:0000256" key="1">
    <source>
        <dbReference type="SAM" id="MobiDB-lite"/>
    </source>
</evidence>
<proteinExistence type="predicted"/>